<feature type="chain" id="PRO_5013028975" description="Thiol:disulfide interchange protein DsbD N-terminal domain-containing protein" evidence="1">
    <location>
        <begin position="26"/>
        <end position="269"/>
    </location>
</feature>
<keyword evidence="4" id="KW-1185">Reference proteome</keyword>
<dbReference type="Pfam" id="PF11412">
    <property type="entry name" value="DsbD_N"/>
    <property type="match status" value="1"/>
</dbReference>
<reference evidence="3 4" key="1">
    <citation type="submission" date="2017-03" db="EMBL/GenBank/DDBJ databases">
        <authorList>
            <person name="Afonso C.L."/>
            <person name="Miller P.J."/>
            <person name="Scott M.A."/>
            <person name="Spackman E."/>
            <person name="Goraichik I."/>
            <person name="Dimitrov K.M."/>
            <person name="Suarez D.L."/>
            <person name="Swayne D.E."/>
        </authorList>
    </citation>
    <scope>NUCLEOTIDE SEQUENCE [LARGE SCALE GENOMIC DNA]</scope>
    <source>
        <strain evidence="3 4">CECT 8397</strain>
    </source>
</reference>
<gene>
    <name evidence="3" type="ORF">PSJ8397_02791</name>
</gene>
<dbReference type="Proteomes" id="UP000193623">
    <property type="component" value="Unassembled WGS sequence"/>
</dbReference>
<proteinExistence type="predicted"/>
<evidence type="ECO:0000259" key="2">
    <source>
        <dbReference type="Pfam" id="PF11412"/>
    </source>
</evidence>
<name>A0A1Y5T6H8_9RHOB</name>
<keyword evidence="1" id="KW-0732">Signal</keyword>
<feature type="signal peptide" evidence="1">
    <location>
        <begin position="1"/>
        <end position="25"/>
    </location>
</feature>
<sequence length="269" mass="28700">MTRILSPVLAALALAAATAPLSANPAEGVVDLEILPGWRTDQGTHMAGLQFTLAPGWKTYWRVPGDGGIPPRFAWNGSENLSGVALHWPVPEVSHINNMRSIGYSDIVIIPVELALDDADAAARMAGQVQIGVCEEICIPVMLPFAADLPAGGRRDPSIIASLVDRPQTEREAGVRSVSCAIEPIDGGLQVTAAITMPQIDRTEEVVIEAGDQQVWVSEPSTWRTAGTLYAKSDMIHVNGQGFALDRSNMRITVLADGQSVEIQGCSDR</sequence>
<evidence type="ECO:0000313" key="3">
    <source>
        <dbReference type="EMBL" id="SLN53615.1"/>
    </source>
</evidence>
<organism evidence="3 4">
    <name type="scientific">Pseudooctadecabacter jejudonensis</name>
    <dbReference type="NCBI Taxonomy" id="1391910"/>
    <lineage>
        <taxon>Bacteria</taxon>
        <taxon>Pseudomonadati</taxon>
        <taxon>Pseudomonadota</taxon>
        <taxon>Alphaproteobacteria</taxon>
        <taxon>Rhodobacterales</taxon>
        <taxon>Paracoccaceae</taxon>
        <taxon>Pseudooctadecabacter</taxon>
    </lineage>
</organism>
<accession>A0A1Y5T6H8</accession>
<evidence type="ECO:0000256" key="1">
    <source>
        <dbReference type="SAM" id="SignalP"/>
    </source>
</evidence>
<protein>
    <recommendedName>
        <fullName evidence="2">Thiol:disulfide interchange protein DsbD N-terminal domain-containing protein</fullName>
    </recommendedName>
</protein>
<dbReference type="EMBL" id="FWFT01000005">
    <property type="protein sequence ID" value="SLN53615.1"/>
    <property type="molecule type" value="Genomic_DNA"/>
</dbReference>
<dbReference type="AlphaFoldDB" id="A0A1Y5T6H8"/>
<feature type="domain" description="Thiol:disulfide interchange protein DsbD N-terminal" evidence="2">
    <location>
        <begin position="41"/>
        <end position="142"/>
    </location>
</feature>
<evidence type="ECO:0000313" key="4">
    <source>
        <dbReference type="Proteomes" id="UP000193623"/>
    </source>
</evidence>
<dbReference type="InterPro" id="IPR028250">
    <property type="entry name" value="DsbDN"/>
</dbReference>